<protein>
    <submittedName>
        <fullName evidence="7">Carbohydrate kinase</fullName>
        <ecNumber evidence="7">2.7.1.-</ecNumber>
    </submittedName>
</protein>
<comment type="caution">
    <text evidence="7">The sequence shown here is derived from an EMBL/GenBank/DDBJ whole genome shotgun (WGS) entry which is preliminary data.</text>
</comment>
<evidence type="ECO:0000256" key="1">
    <source>
        <dbReference type="ARBA" id="ARBA00010688"/>
    </source>
</evidence>
<keyword evidence="5" id="KW-0067">ATP-binding</keyword>
<feature type="domain" description="Carbohydrate kinase PfkB" evidence="6">
    <location>
        <begin position="2"/>
        <end position="301"/>
    </location>
</feature>
<dbReference type="EC" id="2.7.1.-" evidence="7"/>
<dbReference type="PROSITE" id="PS00584">
    <property type="entry name" value="PFKB_KINASES_2"/>
    <property type="match status" value="1"/>
</dbReference>
<sequence>MILCCGEALIDMLPDVNGKGEHVLRPVTGGSVFNTAIALGRLEETTGFFSGVSNDGFGRKLIADLEDSSVDHSLCLRSDRPTTLAVVDLSDGNATYTFYDEGSAGREILPSDMPAVPGNVSTLLFGGISLIPEPCGSAYESLLIENSANHLTYIDPNIRPNFIDDEDKHRTRIRRMIEHSDIVKVSDEDLSWIEPNMDFNATAQKWLGHGTSIILISRGGDGSEAHFKGGVVKAPAEKITVADTVGAGDTFSAGFLSSLNGQIGLGKQALASLDETVLQRALAYANKAAAITASRVGANPPRLNEMSGDVA</sequence>
<evidence type="ECO:0000256" key="5">
    <source>
        <dbReference type="ARBA" id="ARBA00022840"/>
    </source>
</evidence>
<dbReference type="InterPro" id="IPR002173">
    <property type="entry name" value="Carboh/pur_kinase_PfkB_CS"/>
</dbReference>
<dbReference type="PANTHER" id="PTHR43085:SF1">
    <property type="entry name" value="PSEUDOURIDINE KINASE-RELATED"/>
    <property type="match status" value="1"/>
</dbReference>
<dbReference type="InterPro" id="IPR050306">
    <property type="entry name" value="PfkB_Carbo_kinase"/>
</dbReference>
<evidence type="ECO:0000256" key="2">
    <source>
        <dbReference type="ARBA" id="ARBA00022679"/>
    </source>
</evidence>
<evidence type="ECO:0000256" key="4">
    <source>
        <dbReference type="ARBA" id="ARBA00022777"/>
    </source>
</evidence>
<dbReference type="CDD" id="cd01167">
    <property type="entry name" value="bac_FRK"/>
    <property type="match status" value="1"/>
</dbReference>
<keyword evidence="4 7" id="KW-0418">Kinase</keyword>
<keyword evidence="3" id="KW-0547">Nucleotide-binding</keyword>
<dbReference type="PANTHER" id="PTHR43085">
    <property type="entry name" value="HEXOKINASE FAMILY MEMBER"/>
    <property type="match status" value="1"/>
</dbReference>
<keyword evidence="2 7" id="KW-0808">Transferase</keyword>
<name>A0ABW3FIP2_9HYPH</name>
<dbReference type="EMBL" id="JBHTJV010000009">
    <property type="protein sequence ID" value="MFD0916631.1"/>
    <property type="molecule type" value="Genomic_DNA"/>
</dbReference>
<accession>A0ABW3FIP2</accession>
<reference evidence="8" key="1">
    <citation type="journal article" date="2019" name="Int. J. Syst. Evol. Microbiol.">
        <title>The Global Catalogue of Microorganisms (GCM) 10K type strain sequencing project: providing services to taxonomists for standard genome sequencing and annotation.</title>
        <authorList>
            <consortium name="The Broad Institute Genomics Platform"/>
            <consortium name="The Broad Institute Genome Sequencing Center for Infectious Disease"/>
            <person name="Wu L."/>
            <person name="Ma J."/>
        </authorList>
    </citation>
    <scope>NUCLEOTIDE SEQUENCE [LARGE SCALE GENOMIC DNA]</scope>
    <source>
        <strain evidence="8">CCUG 60023</strain>
    </source>
</reference>
<gene>
    <name evidence="7" type="ORF">ACFQ14_09455</name>
</gene>
<proteinExistence type="inferred from homology"/>
<dbReference type="Proteomes" id="UP001597101">
    <property type="component" value="Unassembled WGS sequence"/>
</dbReference>
<organism evidence="7 8">
    <name type="scientific">Pseudahrensia aquimaris</name>
    <dbReference type="NCBI Taxonomy" id="744461"/>
    <lineage>
        <taxon>Bacteria</taxon>
        <taxon>Pseudomonadati</taxon>
        <taxon>Pseudomonadota</taxon>
        <taxon>Alphaproteobacteria</taxon>
        <taxon>Hyphomicrobiales</taxon>
        <taxon>Ahrensiaceae</taxon>
        <taxon>Pseudahrensia</taxon>
    </lineage>
</organism>
<evidence type="ECO:0000313" key="7">
    <source>
        <dbReference type="EMBL" id="MFD0916631.1"/>
    </source>
</evidence>
<dbReference type="SUPFAM" id="SSF53613">
    <property type="entry name" value="Ribokinase-like"/>
    <property type="match status" value="1"/>
</dbReference>
<keyword evidence="8" id="KW-1185">Reference proteome</keyword>
<evidence type="ECO:0000256" key="3">
    <source>
        <dbReference type="ARBA" id="ARBA00022741"/>
    </source>
</evidence>
<dbReference type="GO" id="GO:0016301">
    <property type="term" value="F:kinase activity"/>
    <property type="evidence" value="ECO:0007669"/>
    <property type="project" value="UniProtKB-KW"/>
</dbReference>
<evidence type="ECO:0000313" key="8">
    <source>
        <dbReference type="Proteomes" id="UP001597101"/>
    </source>
</evidence>
<dbReference type="InterPro" id="IPR011611">
    <property type="entry name" value="PfkB_dom"/>
</dbReference>
<comment type="similarity">
    <text evidence="1">Belongs to the carbohydrate kinase PfkB family.</text>
</comment>
<dbReference type="Gene3D" id="3.40.1190.20">
    <property type="match status" value="1"/>
</dbReference>
<evidence type="ECO:0000259" key="6">
    <source>
        <dbReference type="Pfam" id="PF00294"/>
    </source>
</evidence>
<dbReference type="Pfam" id="PF00294">
    <property type="entry name" value="PfkB"/>
    <property type="match status" value="1"/>
</dbReference>
<dbReference type="RefSeq" id="WP_377212488.1">
    <property type="nucleotide sequence ID" value="NZ_JBHTJV010000009.1"/>
</dbReference>
<dbReference type="InterPro" id="IPR029056">
    <property type="entry name" value="Ribokinase-like"/>
</dbReference>